<dbReference type="GO" id="GO:0004674">
    <property type="term" value="F:protein serine/threonine kinase activity"/>
    <property type="evidence" value="ECO:0007669"/>
    <property type="project" value="UniProtKB-KW"/>
</dbReference>
<gene>
    <name evidence="9" type="ORF">BXYJ_LOCUS8751</name>
</gene>
<dbReference type="InterPro" id="IPR000719">
    <property type="entry name" value="Prot_kinase_dom"/>
</dbReference>
<comment type="similarity">
    <text evidence="5">Belongs to the protein kinase superfamily. Ser/Thr protein kinase family. GCN2 subfamily.</text>
</comment>
<dbReference type="Gene3D" id="3.30.200.20">
    <property type="entry name" value="Phosphorylase Kinase, domain 1"/>
    <property type="match status" value="1"/>
</dbReference>
<evidence type="ECO:0000256" key="3">
    <source>
        <dbReference type="ARBA" id="ARBA00022777"/>
    </source>
</evidence>
<dbReference type="PROSITE" id="PS00107">
    <property type="entry name" value="PROTEIN_KINASE_ATP"/>
    <property type="match status" value="1"/>
</dbReference>
<dbReference type="PROSITE" id="PS00108">
    <property type="entry name" value="PROTEIN_KINASE_ST"/>
    <property type="match status" value="1"/>
</dbReference>
<evidence type="ECO:0000313" key="9">
    <source>
        <dbReference type="EMBL" id="CAD5225850.1"/>
    </source>
</evidence>
<dbReference type="AlphaFoldDB" id="A0A1I7RI60"/>
<dbReference type="GO" id="GO:0005524">
    <property type="term" value="F:ATP binding"/>
    <property type="evidence" value="ECO:0007669"/>
    <property type="project" value="UniProtKB-UniRule"/>
</dbReference>
<evidence type="ECO:0000313" key="12">
    <source>
        <dbReference type="WBParaSite" id="BXY_0038900.1"/>
    </source>
</evidence>
<dbReference type="Pfam" id="PF00069">
    <property type="entry name" value="Pkinase"/>
    <property type="match status" value="1"/>
</dbReference>
<dbReference type="EMBL" id="CAJFDI010000004">
    <property type="protein sequence ID" value="CAD5225850.1"/>
    <property type="molecule type" value="Genomic_DNA"/>
</dbReference>
<dbReference type="OrthoDB" id="5337378at2759"/>
<dbReference type="eggNOG" id="KOG0601">
    <property type="taxonomic scope" value="Eukaryota"/>
</dbReference>
<dbReference type="PANTHER" id="PTHR11042">
    <property type="entry name" value="EUKARYOTIC TRANSLATION INITIATION FACTOR 2-ALPHA KINASE EIF2-ALPHA KINASE -RELATED"/>
    <property type="match status" value="1"/>
</dbReference>
<evidence type="ECO:0000259" key="8">
    <source>
        <dbReference type="PROSITE" id="PS50011"/>
    </source>
</evidence>
<protein>
    <submittedName>
        <fullName evidence="9">(pine wood nematode) hypothetical protein</fullName>
    </submittedName>
    <submittedName>
        <fullName evidence="12">Protein kinase domain-containing protein</fullName>
    </submittedName>
</protein>
<dbReference type="Proteomes" id="UP000659654">
    <property type="component" value="Unassembled WGS sequence"/>
</dbReference>
<dbReference type="InterPro" id="IPR011009">
    <property type="entry name" value="Kinase-like_dom_sf"/>
</dbReference>
<dbReference type="Proteomes" id="UP000582659">
    <property type="component" value="Unassembled WGS sequence"/>
</dbReference>
<evidence type="ECO:0000313" key="11">
    <source>
        <dbReference type="Proteomes" id="UP000659654"/>
    </source>
</evidence>
<keyword evidence="2 6" id="KW-0547">Nucleotide-binding</keyword>
<dbReference type="SMART" id="SM00220">
    <property type="entry name" value="S_TKc"/>
    <property type="match status" value="1"/>
</dbReference>
<name>A0A1I7RI60_BURXY</name>
<dbReference type="SMR" id="A0A1I7RI60"/>
<reference evidence="12" key="1">
    <citation type="submission" date="2016-11" db="UniProtKB">
        <authorList>
            <consortium name="WormBaseParasite"/>
        </authorList>
    </citation>
    <scope>IDENTIFICATION</scope>
</reference>
<accession>A0A1I7RI60</accession>
<keyword evidence="11" id="KW-1185">Reference proteome</keyword>
<keyword evidence="3" id="KW-0418">Kinase</keyword>
<dbReference type="Proteomes" id="UP000095284">
    <property type="component" value="Unplaced"/>
</dbReference>
<dbReference type="GO" id="GO:0005634">
    <property type="term" value="C:nucleus"/>
    <property type="evidence" value="ECO:0007669"/>
    <property type="project" value="TreeGrafter"/>
</dbReference>
<evidence type="ECO:0000256" key="2">
    <source>
        <dbReference type="ARBA" id="ARBA00022741"/>
    </source>
</evidence>
<dbReference type="InterPro" id="IPR050339">
    <property type="entry name" value="CC_SR_Kinase"/>
</dbReference>
<dbReference type="GO" id="GO:0110031">
    <property type="term" value="P:negative regulation of G2/MI transition of meiotic cell cycle"/>
    <property type="evidence" value="ECO:0007669"/>
    <property type="project" value="TreeGrafter"/>
</dbReference>
<dbReference type="WBParaSite" id="BXY_0038900.1">
    <property type="protein sequence ID" value="BXY_0038900.1"/>
    <property type="gene ID" value="BXY_0038900"/>
</dbReference>
<feature type="binding site" evidence="6">
    <location>
        <position position="137"/>
    </location>
    <ligand>
        <name>ATP</name>
        <dbReference type="ChEBI" id="CHEBI:30616"/>
    </ligand>
</feature>
<evidence type="ECO:0000256" key="1">
    <source>
        <dbReference type="ARBA" id="ARBA00022679"/>
    </source>
</evidence>
<reference evidence="9" key="2">
    <citation type="submission" date="2020-09" db="EMBL/GenBank/DDBJ databases">
        <authorList>
            <person name="Kikuchi T."/>
        </authorList>
    </citation>
    <scope>NUCLEOTIDE SEQUENCE</scope>
    <source>
        <strain evidence="9">Ka4C1</strain>
    </source>
</reference>
<keyword evidence="1" id="KW-0808">Transferase</keyword>
<dbReference type="PANTHER" id="PTHR11042:SF190">
    <property type="entry name" value="MITOSIS INHIBITOR PROTEIN KINASE MIK1"/>
    <property type="match status" value="1"/>
</dbReference>
<keyword evidence="7" id="KW-0723">Serine/threonine-protein kinase</keyword>
<evidence type="ECO:0000256" key="7">
    <source>
        <dbReference type="RuleBase" id="RU000304"/>
    </source>
</evidence>
<feature type="domain" description="Protein kinase" evidence="8">
    <location>
        <begin position="108"/>
        <end position="358"/>
    </location>
</feature>
<dbReference type="PROSITE" id="PS50011">
    <property type="entry name" value="PROTEIN_KINASE_DOM"/>
    <property type="match status" value="1"/>
</dbReference>
<sequence>MVVTPKKSSPKPAYRTPTKILQERYQRFIEPPKLCTRKEMCMQHPRECQRMRNDARLCRTAPMSFKIGKTRSVMGSNRPKVVSFKETPPPLSDYYSPSKLEQYLDQVFSKIHTVGSGSFGNVYCMKSLEDGGYYAVKCSREPYRSRRHRTEKQREVMFLERLDHSNIIHFYSAWEENDLLYIQTELCEKSLQTYIMDMDGQIPEGTIWNAFVDMLQACKYIHSLDIVHVDIKPDNIFISTKQVFKLGDFGIAVDLKNDSSLDQDHEGDAKYLAKEALNMETVTTKMDMFSLGLSIFQMATDLWVPANGQAWQDVRDLKFSKDILEKCESSLRKILLRMMDPDPEERPEAKEVLKLEEVRGKAKRRIVTTANLSWNDSRMSYSESSFKDRLLTPPSQRLFENSSMYTPVRRPPSLKRCFKILPEQFLPSQVLTESSFG</sequence>
<dbReference type="Gene3D" id="1.10.510.10">
    <property type="entry name" value="Transferase(Phosphotransferase) domain 1"/>
    <property type="match status" value="1"/>
</dbReference>
<proteinExistence type="inferred from homology"/>
<dbReference type="EMBL" id="CAJFCV020000004">
    <property type="protein sequence ID" value="CAG9115135.1"/>
    <property type="molecule type" value="Genomic_DNA"/>
</dbReference>
<evidence type="ECO:0000256" key="6">
    <source>
        <dbReference type="PROSITE-ProRule" id="PRU10141"/>
    </source>
</evidence>
<evidence type="ECO:0000313" key="10">
    <source>
        <dbReference type="Proteomes" id="UP000095284"/>
    </source>
</evidence>
<dbReference type="InterPro" id="IPR008271">
    <property type="entry name" value="Ser/Thr_kinase_AS"/>
</dbReference>
<organism evidence="10 12">
    <name type="scientific">Bursaphelenchus xylophilus</name>
    <name type="common">Pinewood nematode worm</name>
    <name type="synonym">Aphelenchoides xylophilus</name>
    <dbReference type="NCBI Taxonomy" id="6326"/>
    <lineage>
        <taxon>Eukaryota</taxon>
        <taxon>Metazoa</taxon>
        <taxon>Ecdysozoa</taxon>
        <taxon>Nematoda</taxon>
        <taxon>Chromadorea</taxon>
        <taxon>Rhabditida</taxon>
        <taxon>Tylenchina</taxon>
        <taxon>Tylenchomorpha</taxon>
        <taxon>Aphelenchoidea</taxon>
        <taxon>Aphelenchoididae</taxon>
        <taxon>Bursaphelenchus</taxon>
    </lineage>
</organism>
<evidence type="ECO:0000256" key="4">
    <source>
        <dbReference type="ARBA" id="ARBA00022840"/>
    </source>
</evidence>
<dbReference type="GO" id="GO:0005737">
    <property type="term" value="C:cytoplasm"/>
    <property type="evidence" value="ECO:0007669"/>
    <property type="project" value="TreeGrafter"/>
</dbReference>
<evidence type="ECO:0000256" key="5">
    <source>
        <dbReference type="ARBA" id="ARBA00037982"/>
    </source>
</evidence>
<dbReference type="InterPro" id="IPR017441">
    <property type="entry name" value="Protein_kinase_ATP_BS"/>
</dbReference>
<keyword evidence="4 6" id="KW-0067">ATP-binding</keyword>
<dbReference type="SUPFAM" id="SSF56112">
    <property type="entry name" value="Protein kinase-like (PK-like)"/>
    <property type="match status" value="1"/>
</dbReference>